<keyword evidence="3" id="KW-1185">Reference proteome</keyword>
<keyword evidence="1" id="KW-1133">Transmembrane helix</keyword>
<dbReference type="AlphaFoldDB" id="A0A939FHV7"/>
<evidence type="ECO:0000313" key="2">
    <source>
        <dbReference type="EMBL" id="MBO0518366.1"/>
    </source>
</evidence>
<organism evidence="2 3">
    <name type="scientific">Streptomyces beijiangensis</name>
    <dbReference type="NCBI Taxonomy" id="163361"/>
    <lineage>
        <taxon>Bacteria</taxon>
        <taxon>Bacillati</taxon>
        <taxon>Actinomycetota</taxon>
        <taxon>Actinomycetes</taxon>
        <taxon>Kitasatosporales</taxon>
        <taxon>Streptomycetaceae</taxon>
        <taxon>Streptomyces</taxon>
    </lineage>
</organism>
<evidence type="ECO:0000313" key="3">
    <source>
        <dbReference type="Proteomes" id="UP000664167"/>
    </source>
</evidence>
<comment type="caution">
    <text evidence="2">The sequence shown here is derived from an EMBL/GenBank/DDBJ whole genome shotgun (WGS) entry which is preliminary data.</text>
</comment>
<keyword evidence="1" id="KW-0472">Membrane</keyword>
<feature type="non-terminal residue" evidence="2">
    <location>
        <position position="62"/>
    </location>
</feature>
<proteinExistence type="predicted"/>
<dbReference type="EMBL" id="JAFLRJ010001565">
    <property type="protein sequence ID" value="MBO0518366.1"/>
    <property type="molecule type" value="Genomic_DNA"/>
</dbReference>
<dbReference type="GO" id="GO:0016301">
    <property type="term" value="F:kinase activity"/>
    <property type="evidence" value="ECO:0007669"/>
    <property type="project" value="UniProtKB-KW"/>
</dbReference>
<evidence type="ECO:0000256" key="1">
    <source>
        <dbReference type="SAM" id="Phobius"/>
    </source>
</evidence>
<reference evidence="2" key="1">
    <citation type="submission" date="2021-03" db="EMBL/GenBank/DDBJ databases">
        <title>Streptomyces poriferae sp. nov., a novel marine sponge-derived Actinobacteria species with anti-MRSA activity.</title>
        <authorList>
            <person name="Sandoval-Powers M."/>
            <person name="Kralova S."/>
            <person name="Nguyen G.-S."/>
            <person name="Fawwal D."/>
            <person name="Degnes K."/>
            <person name="Klinkenberg G."/>
            <person name="Sletta H."/>
            <person name="Wentzel A."/>
            <person name="Liles M.R."/>
        </authorList>
    </citation>
    <scope>NUCLEOTIDE SEQUENCE</scope>
    <source>
        <strain evidence="2">DSM 41794</strain>
    </source>
</reference>
<keyword evidence="2" id="KW-0808">Transferase</keyword>
<gene>
    <name evidence="2" type="ORF">J0695_42695</name>
</gene>
<name>A0A939FHV7_9ACTN</name>
<protein>
    <submittedName>
        <fullName evidence="2">Sensor histidine kinase</fullName>
    </submittedName>
</protein>
<accession>A0A939FHV7</accession>
<dbReference type="Proteomes" id="UP000664167">
    <property type="component" value="Unassembled WGS sequence"/>
</dbReference>
<keyword evidence="2" id="KW-0418">Kinase</keyword>
<keyword evidence="1" id="KW-0812">Transmembrane</keyword>
<sequence length="62" mass="6378">MAVINGWRRGAGAPVGALDVLGPVVLFALSVAAASVIPQEHRISVRPPAVVLAAVCCFALLW</sequence>
<feature type="transmembrane region" description="Helical" evidence="1">
    <location>
        <begin position="12"/>
        <end position="37"/>
    </location>
</feature>